<proteinExistence type="predicted"/>
<dbReference type="RefSeq" id="WP_368087313.1">
    <property type="nucleotide sequence ID" value="NZ_FPKH01000019.1"/>
</dbReference>
<dbReference type="EMBL" id="FPKH01000019">
    <property type="protein sequence ID" value="SFY35906.1"/>
    <property type="molecule type" value="Genomic_DNA"/>
</dbReference>
<protein>
    <submittedName>
        <fullName evidence="1">Adhesin HecA family 20-residue repeat-containing protein</fullName>
    </submittedName>
</protein>
<dbReference type="Proteomes" id="UP000182489">
    <property type="component" value="Unassembled WGS sequence"/>
</dbReference>
<feature type="non-terminal residue" evidence="1">
    <location>
        <position position="520"/>
    </location>
</feature>
<dbReference type="Pfam" id="PF05594">
    <property type="entry name" value="Fil_haemagg"/>
    <property type="match status" value="1"/>
</dbReference>
<dbReference type="InterPro" id="IPR008619">
    <property type="entry name" value="Filamentous_hemagglutn_rpt"/>
</dbReference>
<sequence length="520" mass="51258">NNNLTAKSIDSSASSLIGAGIQADGKLGTSGELTISTAQNLAAHGQILAAGNANLTGATLDISGSQASGANIGLTATQGDVSTNKAVVTTSGTLSVATNATLHNTEGTLQAGQLDLHVANLDNAKGVVLQTGTGNTVIQTGSLDNTAGRIAVNSKNLNIDAVSITNKEGKIEHAGTGILNLQAGMLDNSKGRITSAASADIASKGALNNADGVMAATADLHVGGVNIDNTRGVLQADNLRLDAANVLNQQGTVSAGTDLTARISGDLNNAGLLYAGRNHQLTVGGLLNNSGSIASVNNTTITAGKVTSSGLLGAGVKADGSLGTAGDLIINADGVLQASGQNLAAGTATLMGASVDLSGSQTGAANIAITANTGDVVTNKAVISASNVLAITANAINAQSLVNGQGQLVAGQLQLNVANLNNASGEIVQTGTGDTVITTGKLDNTAGRIAVNSNNLALNATVLANINGKLEHAGAGVLAINAGQFNNQFGKITGNGKVDITATTLDHRNATTVANQLTIN</sequence>
<accession>A0AB38CHV9</accession>
<name>A0AB38CHV9_9BURK</name>
<organism evidence="1 2">
    <name type="scientific">Janthinobacterium lividum</name>
    <dbReference type="NCBI Taxonomy" id="29581"/>
    <lineage>
        <taxon>Bacteria</taxon>
        <taxon>Pseudomonadati</taxon>
        <taxon>Pseudomonadota</taxon>
        <taxon>Betaproteobacteria</taxon>
        <taxon>Burkholderiales</taxon>
        <taxon>Oxalobacteraceae</taxon>
        <taxon>Janthinobacterium</taxon>
    </lineage>
</organism>
<dbReference type="NCBIfam" id="TIGR01731">
    <property type="entry name" value="fil_hemag_20aa"/>
    <property type="match status" value="11"/>
</dbReference>
<evidence type="ECO:0000313" key="2">
    <source>
        <dbReference type="Proteomes" id="UP000182489"/>
    </source>
</evidence>
<gene>
    <name evidence="1" type="ORF">SAMN03097694_0535</name>
</gene>
<dbReference type="InterPro" id="IPR010069">
    <property type="entry name" value="CdiA_FHA1_rpt"/>
</dbReference>
<comment type="caution">
    <text evidence="1">The sequence shown here is derived from an EMBL/GenBank/DDBJ whole genome shotgun (WGS) entry which is preliminary data.</text>
</comment>
<evidence type="ECO:0000313" key="1">
    <source>
        <dbReference type="EMBL" id="SFY35906.1"/>
    </source>
</evidence>
<feature type="non-terminal residue" evidence="1">
    <location>
        <position position="1"/>
    </location>
</feature>
<reference evidence="1 2" key="1">
    <citation type="submission" date="2016-11" db="EMBL/GenBank/DDBJ databases">
        <authorList>
            <person name="Varghese N."/>
            <person name="Submissions S."/>
        </authorList>
    </citation>
    <scope>NUCLEOTIDE SEQUENCE [LARGE SCALE GENOMIC DNA]</scope>
    <source>
        <strain evidence="1 2">NFR18</strain>
    </source>
</reference>
<dbReference type="AlphaFoldDB" id="A0AB38CHV9"/>